<dbReference type="CDD" id="cd04301">
    <property type="entry name" value="NAT_SF"/>
    <property type="match status" value="1"/>
</dbReference>
<evidence type="ECO:0000259" key="3">
    <source>
        <dbReference type="PROSITE" id="PS51186"/>
    </source>
</evidence>
<evidence type="ECO:0000256" key="2">
    <source>
        <dbReference type="ARBA" id="ARBA00023315"/>
    </source>
</evidence>
<name>A0A927CWW8_9BACI</name>
<dbReference type="GO" id="GO:0016747">
    <property type="term" value="F:acyltransferase activity, transferring groups other than amino-acyl groups"/>
    <property type="evidence" value="ECO:0007669"/>
    <property type="project" value="InterPro"/>
</dbReference>
<evidence type="ECO:0000313" key="5">
    <source>
        <dbReference type="Proteomes" id="UP000602076"/>
    </source>
</evidence>
<feature type="domain" description="N-acetyltransferase" evidence="3">
    <location>
        <begin position="5"/>
        <end position="158"/>
    </location>
</feature>
<dbReference type="RefSeq" id="WP_190998787.1">
    <property type="nucleotide sequence ID" value="NZ_JACXSI010000031.1"/>
</dbReference>
<sequence length="165" mass="18816">MKDSIIIDKMFAEDWDSVSSIYEEGILTGNATFQETVPSWEEWDENHLKGLRFVARVNGKVLGWTALSAISSRCVYKGVAEVSVYISKDARGMGIGSRLLERLIEQSEEKGYWTLQSGIFPENEASLQLHKKYGFIVVGKREKIGKLNGVWRDVLLLERRSTKWI</sequence>
<keyword evidence="2" id="KW-0012">Acyltransferase</keyword>
<evidence type="ECO:0000256" key="1">
    <source>
        <dbReference type="ARBA" id="ARBA00022679"/>
    </source>
</evidence>
<dbReference type="PANTHER" id="PTHR43072:SF23">
    <property type="entry name" value="UPF0039 PROTEIN C11D3.02C"/>
    <property type="match status" value="1"/>
</dbReference>
<gene>
    <name evidence="4" type="ORF">IEO70_12915</name>
</gene>
<dbReference type="InterPro" id="IPR016181">
    <property type="entry name" value="Acyl_CoA_acyltransferase"/>
</dbReference>
<proteinExistence type="predicted"/>
<dbReference type="PANTHER" id="PTHR43072">
    <property type="entry name" value="N-ACETYLTRANSFERASE"/>
    <property type="match status" value="1"/>
</dbReference>
<dbReference type="AlphaFoldDB" id="A0A927CWW8"/>
<keyword evidence="5" id="KW-1185">Reference proteome</keyword>
<comment type="caution">
    <text evidence="4">The sequence shown here is derived from an EMBL/GenBank/DDBJ whole genome shotgun (WGS) entry which is preliminary data.</text>
</comment>
<dbReference type="Gene3D" id="3.40.630.30">
    <property type="match status" value="1"/>
</dbReference>
<evidence type="ECO:0000313" key="4">
    <source>
        <dbReference type="EMBL" id="MBD3109248.1"/>
    </source>
</evidence>
<keyword evidence="1" id="KW-0808">Transferase</keyword>
<dbReference type="PROSITE" id="PS51186">
    <property type="entry name" value="GNAT"/>
    <property type="match status" value="1"/>
</dbReference>
<organism evidence="4 5">
    <name type="scientific">Peribacillus faecalis</name>
    <dbReference type="NCBI Taxonomy" id="2772559"/>
    <lineage>
        <taxon>Bacteria</taxon>
        <taxon>Bacillati</taxon>
        <taxon>Bacillota</taxon>
        <taxon>Bacilli</taxon>
        <taxon>Bacillales</taxon>
        <taxon>Bacillaceae</taxon>
        <taxon>Peribacillus</taxon>
    </lineage>
</organism>
<dbReference type="Pfam" id="PF00583">
    <property type="entry name" value="Acetyltransf_1"/>
    <property type="match status" value="1"/>
</dbReference>
<protein>
    <submittedName>
        <fullName evidence="4">N-acetyltransferase family protein</fullName>
    </submittedName>
</protein>
<dbReference type="SUPFAM" id="SSF55729">
    <property type="entry name" value="Acyl-CoA N-acyltransferases (Nat)"/>
    <property type="match status" value="1"/>
</dbReference>
<accession>A0A927CWW8</accession>
<dbReference type="Proteomes" id="UP000602076">
    <property type="component" value="Unassembled WGS sequence"/>
</dbReference>
<dbReference type="EMBL" id="JACXSI010000031">
    <property type="protein sequence ID" value="MBD3109248.1"/>
    <property type="molecule type" value="Genomic_DNA"/>
</dbReference>
<reference evidence="4" key="1">
    <citation type="submission" date="2020-09" db="EMBL/GenBank/DDBJ databases">
        <title>Bacillus faecalis sp. nov., a moderately halophilic bacterium isolated from cow faeces.</title>
        <authorList>
            <person name="Jiang L."/>
            <person name="Lee J."/>
        </authorList>
    </citation>
    <scope>NUCLEOTIDE SEQUENCE</scope>
    <source>
        <strain evidence="4">AGMB 02131</strain>
    </source>
</reference>
<dbReference type="InterPro" id="IPR000182">
    <property type="entry name" value="GNAT_dom"/>
</dbReference>